<sequence>MECAGRPLRAMVQHWLAPNAASGFKVSHFGRACGDRYVCIVAHNGRWPLAMYFYRHRDRAWYIFPQGPARPAMRSGEWC</sequence>
<organism evidence="1 2">
    <name type="scientific">Paraburkholderia dipogonis</name>
    <dbReference type="NCBI Taxonomy" id="1211383"/>
    <lineage>
        <taxon>Bacteria</taxon>
        <taxon>Pseudomonadati</taxon>
        <taxon>Pseudomonadota</taxon>
        <taxon>Betaproteobacteria</taxon>
        <taxon>Burkholderiales</taxon>
        <taxon>Burkholderiaceae</taxon>
        <taxon>Paraburkholderia</taxon>
    </lineage>
</organism>
<protein>
    <submittedName>
        <fullName evidence="1">Uncharacterized protein</fullName>
    </submittedName>
</protein>
<evidence type="ECO:0000313" key="2">
    <source>
        <dbReference type="Proteomes" id="UP000297385"/>
    </source>
</evidence>
<gene>
    <name evidence="1" type="ORF">E2553_39870</name>
</gene>
<evidence type="ECO:0000313" key="1">
    <source>
        <dbReference type="EMBL" id="TFE37584.1"/>
    </source>
</evidence>
<comment type="caution">
    <text evidence="1">The sequence shown here is derived from an EMBL/GenBank/DDBJ whole genome shotgun (WGS) entry which is preliminary data.</text>
</comment>
<accession>A0A4Y8MJL4</accession>
<dbReference type="AlphaFoldDB" id="A0A4Y8MJL4"/>
<dbReference type="Proteomes" id="UP000297385">
    <property type="component" value="Unassembled WGS sequence"/>
</dbReference>
<dbReference type="EMBL" id="SNVI01000005">
    <property type="protein sequence ID" value="TFE37584.1"/>
    <property type="molecule type" value="Genomic_DNA"/>
</dbReference>
<reference evidence="1 2" key="1">
    <citation type="submission" date="2019-03" db="EMBL/GenBank/DDBJ databases">
        <title>Complete Genome Sequence of Paraburkholderia dipogonis ICMP 19430T, a Nitrogen-fixing Symbiont of the South African Invasive Legume Dipogon lignosus in New Zealand.</title>
        <authorList>
            <person name="De Meyer S.E."/>
        </authorList>
    </citation>
    <scope>NUCLEOTIDE SEQUENCE [LARGE SCALE GENOMIC DNA]</scope>
    <source>
        <strain evidence="1 2">ICMP 19430</strain>
    </source>
</reference>
<name>A0A4Y8MJL4_9BURK</name>
<proteinExistence type="predicted"/>